<dbReference type="RefSeq" id="WP_125243172.1">
    <property type="nucleotide sequence ID" value="NZ_RSED01000007.1"/>
</dbReference>
<organism evidence="1 2">
    <name type="scientific">Aquabacterium soli</name>
    <dbReference type="NCBI Taxonomy" id="2493092"/>
    <lineage>
        <taxon>Bacteria</taxon>
        <taxon>Pseudomonadati</taxon>
        <taxon>Pseudomonadota</taxon>
        <taxon>Betaproteobacteria</taxon>
        <taxon>Burkholderiales</taxon>
        <taxon>Aquabacterium</taxon>
    </lineage>
</organism>
<proteinExistence type="predicted"/>
<dbReference type="AlphaFoldDB" id="A0A426VBM1"/>
<comment type="caution">
    <text evidence="1">The sequence shown here is derived from an EMBL/GenBank/DDBJ whole genome shotgun (WGS) entry which is preliminary data.</text>
</comment>
<dbReference type="Proteomes" id="UP000269265">
    <property type="component" value="Unassembled WGS sequence"/>
</dbReference>
<reference evidence="1 2" key="1">
    <citation type="submission" date="2018-12" db="EMBL/GenBank/DDBJ databases">
        <title>The whole draft genome of Aquabacterium sp. SJQ9.</title>
        <authorList>
            <person name="Sun L."/>
            <person name="Gao X."/>
            <person name="Chen W."/>
            <person name="Huang K."/>
        </authorList>
    </citation>
    <scope>NUCLEOTIDE SEQUENCE [LARGE SCALE GENOMIC DNA]</scope>
    <source>
        <strain evidence="1 2">SJQ9</strain>
    </source>
</reference>
<protein>
    <submittedName>
        <fullName evidence="1">Uncharacterized protein</fullName>
    </submittedName>
</protein>
<dbReference type="EMBL" id="RSED01000007">
    <property type="protein sequence ID" value="RRS04266.1"/>
    <property type="molecule type" value="Genomic_DNA"/>
</dbReference>
<keyword evidence="2" id="KW-1185">Reference proteome</keyword>
<name>A0A426VBM1_9BURK</name>
<sequence>MTSTKPSLPDITPAPELLEALLRLSAGHGTAADSAQALLDAVNRYLWDGSTFNEAKAVGEALALRSLGLQAMPLTDASPQETPGAPQDQLLEEKFRVTASEIQHPRRVLGASSFLVSLLSQDISPGLKDGAERLIAHLKDIYPVESGIYDINATQW</sequence>
<evidence type="ECO:0000313" key="2">
    <source>
        <dbReference type="Proteomes" id="UP000269265"/>
    </source>
</evidence>
<evidence type="ECO:0000313" key="1">
    <source>
        <dbReference type="EMBL" id="RRS04266.1"/>
    </source>
</evidence>
<gene>
    <name evidence="1" type="ORF">EIP75_10215</name>
</gene>
<accession>A0A426VBM1</accession>